<reference evidence="3" key="2">
    <citation type="journal article" date="2023" name="Microbiol Resour">
        <title>Decontamination and Annotation of the Draft Genome Sequence of the Oomycete Lagenidium giganteum ARSEF 373.</title>
        <authorList>
            <person name="Morgan W.R."/>
            <person name="Tartar A."/>
        </authorList>
    </citation>
    <scope>NUCLEOTIDE SEQUENCE</scope>
    <source>
        <strain evidence="3">ARSEF 373</strain>
    </source>
</reference>
<keyword evidence="1" id="KW-0175">Coiled coil</keyword>
<feature type="region of interest" description="Disordered" evidence="2">
    <location>
        <begin position="732"/>
        <end position="792"/>
    </location>
</feature>
<feature type="compositionally biased region" description="Acidic residues" evidence="2">
    <location>
        <begin position="565"/>
        <end position="582"/>
    </location>
</feature>
<evidence type="ECO:0000313" key="4">
    <source>
        <dbReference type="Proteomes" id="UP001146120"/>
    </source>
</evidence>
<feature type="compositionally biased region" description="Polar residues" evidence="2">
    <location>
        <begin position="737"/>
        <end position="749"/>
    </location>
</feature>
<comment type="caution">
    <text evidence="3">The sequence shown here is derived from an EMBL/GenBank/DDBJ whole genome shotgun (WGS) entry which is preliminary data.</text>
</comment>
<dbReference type="InterPro" id="IPR011992">
    <property type="entry name" value="EF-hand-dom_pair"/>
</dbReference>
<reference evidence="3" key="1">
    <citation type="submission" date="2022-11" db="EMBL/GenBank/DDBJ databases">
        <authorList>
            <person name="Morgan W.R."/>
            <person name="Tartar A."/>
        </authorList>
    </citation>
    <scope>NUCLEOTIDE SEQUENCE</scope>
    <source>
        <strain evidence="3">ARSEF 373</strain>
    </source>
</reference>
<keyword evidence="4" id="KW-1185">Reference proteome</keyword>
<organism evidence="3 4">
    <name type="scientific">Lagenidium giganteum</name>
    <dbReference type="NCBI Taxonomy" id="4803"/>
    <lineage>
        <taxon>Eukaryota</taxon>
        <taxon>Sar</taxon>
        <taxon>Stramenopiles</taxon>
        <taxon>Oomycota</taxon>
        <taxon>Peronosporomycetes</taxon>
        <taxon>Pythiales</taxon>
        <taxon>Pythiaceae</taxon>
    </lineage>
</organism>
<sequence length="1054" mass="120224">MDLKPYLEPLHCTMGTTGNATAATVSAPDDAEWEARARRSLASDNARARLNAYGLLSEKCTKSKELQNQIGALLREPIAAAPAAAAQATDATANASDRKKRLLEILFADLQSEDRTLRLASTRLICQVAYENLLNQDAFMQLSNGFSVGWMHVFAIPGRLRRAYEAQCAETQHAPSRQGLVSFLRQVVIKEYAPVYHAVSMYYASDCRGFLPLCWHYPPAMPAISIMEGTDLPDPAEHLVGFFLVPRQTQFPEHDEYFTEEMVQSMDKDDLRALQNVKTCFSAACASVDTNTNAAPEEAKPTKPFEERYVDKIVLWATIKQHAQVQWLLEPIEGVASLFDFFIPRNEDNQSNPPTQPLARLSWRQVLVYSCLWLNMKKLRPAMEQHGGYALLVKTFRANLWNTRDRLEPLTAWSFVWEPVLIAHIQQQTEFSSDFKRVIGSTQRGLHRIRSDLHDSSNAAANKEQEPVWQCLLRLRLEQIHPLSWAYFVAKWRRVDENQKAMKTQPDHVTTVCSIPHIRKSILDIHPRSFQNLDRLRDELPQICRSQSTLQMSARSLSVATNEPKEEDGEEEEPEQDSPEGTETERIPPMRRRKTTLSVKQQREADAAHAANLAMFHKMQESITAIDELTRQELELKQIAKRRILDLVADNKRRAAAAAARRKQALEERHRHKLEKLEELQHRKARIRRIMHQKQHFKQEYVHQRKERIEAMHEARTTVLMEQLQHEQEAFKRQMEVKQQQQSTANVQAALNARKSQEEPAALPSRPKAPPPSSRRPMSARGTISTAAAEPEMARQRALVYGQVVAKIYVAEAAKRAPTTVRLQRPQSARQYSMLSSFRPQSFRSAKLCTSSSMVGFQGRSSMASTMRERMPLPPDVAAEKKEVGTATLLADEMASTTLVMRNAALAVSDRTSIPDIPAPTVEDPHVPPYVIAAQYSALTHEDKKKFRERFNLKRVSHRLSYEVLKQFTKMVRRDTAWQVFHDSAARANNSVHCDKVKHADFIVIAQNLGITMADKKLLVVARKLDPDKTGLISWKAFYTWWSMQYDDHLLPTR</sequence>
<accession>A0AAV2YUL7</accession>
<evidence type="ECO:0008006" key="5">
    <source>
        <dbReference type="Google" id="ProtNLM"/>
    </source>
</evidence>
<dbReference type="AlphaFoldDB" id="A0AAV2YUL7"/>
<feature type="compositionally biased region" description="Polar residues" evidence="2">
    <location>
        <begin position="551"/>
        <end position="561"/>
    </location>
</feature>
<dbReference type="SUPFAM" id="SSF47473">
    <property type="entry name" value="EF-hand"/>
    <property type="match status" value="1"/>
</dbReference>
<name>A0AAV2YUL7_9STRA</name>
<dbReference type="EMBL" id="DAKRPA010000108">
    <property type="protein sequence ID" value="DAZ98372.1"/>
    <property type="molecule type" value="Genomic_DNA"/>
</dbReference>
<feature type="region of interest" description="Disordered" evidence="2">
    <location>
        <begin position="551"/>
        <end position="600"/>
    </location>
</feature>
<evidence type="ECO:0000256" key="2">
    <source>
        <dbReference type="SAM" id="MobiDB-lite"/>
    </source>
</evidence>
<proteinExistence type="predicted"/>
<feature type="coiled-coil region" evidence="1">
    <location>
        <begin position="649"/>
        <end position="683"/>
    </location>
</feature>
<evidence type="ECO:0000313" key="3">
    <source>
        <dbReference type="EMBL" id="DAZ98372.1"/>
    </source>
</evidence>
<dbReference type="Proteomes" id="UP001146120">
    <property type="component" value="Unassembled WGS sequence"/>
</dbReference>
<protein>
    <recommendedName>
        <fullName evidence="5">Calmodulin</fullName>
    </recommendedName>
</protein>
<gene>
    <name evidence="3" type="ORF">N0F65_000691</name>
</gene>
<evidence type="ECO:0000256" key="1">
    <source>
        <dbReference type="SAM" id="Coils"/>
    </source>
</evidence>